<feature type="compositionally biased region" description="Polar residues" evidence="1">
    <location>
        <begin position="459"/>
        <end position="476"/>
    </location>
</feature>
<feature type="compositionally biased region" description="Low complexity" evidence="1">
    <location>
        <begin position="392"/>
        <end position="404"/>
    </location>
</feature>
<gene>
    <name evidence="3" type="ORF">AVDCRST_MAG18-2803</name>
</gene>
<keyword evidence="2" id="KW-1133">Transmembrane helix</keyword>
<feature type="compositionally biased region" description="Low complexity" evidence="1">
    <location>
        <begin position="244"/>
        <end position="280"/>
    </location>
</feature>
<feature type="region of interest" description="Disordered" evidence="1">
    <location>
        <begin position="321"/>
        <end position="523"/>
    </location>
</feature>
<sequence length="523" mass="54427">MSKVIERSRPAPRTASARLGRFLWETFWTPFWLGSTLPPPALPARREPRTANGERTPLLVRQLDTLRETIWRQRRSILMVRALWLALVPAALWLGVCVLAGRELPLRPLLIVMAIILALGAVLVALARPSRGQLARTLDRSFGLRERVATALEEAQGGRLAGVRALQVLEATRVAKDVSTASAFRRRWPTRELVPAIILGTACIVLLILLGVRQLNPPPGGNNNAPVAPPTGVQGPGPQAGNNPQAGPQGEQGRQGQNGQQGPQGQQNPGQGGQPSAQGQRDLDTLAGALEDHAATREAADKLANGDYGGAAQALREAGDNAAQLSPETRQGLASDVQGAADQTSDPQLAEDLRDLADKLAGPGPSAAQEAFDQVADDVERIGEGDPGGQQPGQQGQQGQSGQQGQNGGASPNGGSGSGSGASPQLPNSQQGQPPALGESAPLLGADGKPIELPKGNANGPQIDTQNPNGRGNGQTDPGAAGAGGGQLRQGTVGESGVDPNQVPYDQRGPVERYFTPPAEDER</sequence>
<dbReference type="AlphaFoldDB" id="A0A6J4VHT3"/>
<feature type="transmembrane region" description="Helical" evidence="2">
    <location>
        <begin position="193"/>
        <end position="212"/>
    </location>
</feature>
<proteinExistence type="predicted"/>
<reference evidence="3" key="1">
    <citation type="submission" date="2020-02" db="EMBL/GenBank/DDBJ databases">
        <authorList>
            <person name="Meier V. D."/>
        </authorList>
    </citation>
    <scope>NUCLEOTIDE SEQUENCE</scope>
    <source>
        <strain evidence="3">AVDCRST_MAG18</strain>
    </source>
</reference>
<dbReference type="EMBL" id="CADCWN010000214">
    <property type="protein sequence ID" value="CAA9578284.1"/>
    <property type="molecule type" value="Genomic_DNA"/>
</dbReference>
<name>A0A6J4VHT3_9BACT</name>
<keyword evidence="2" id="KW-0812">Transmembrane</keyword>
<feature type="transmembrane region" description="Helical" evidence="2">
    <location>
        <begin position="82"/>
        <end position="102"/>
    </location>
</feature>
<feature type="region of interest" description="Disordered" evidence="1">
    <location>
        <begin position="220"/>
        <end position="280"/>
    </location>
</feature>
<protein>
    <submittedName>
        <fullName evidence="3">Uncharacterized protein</fullName>
    </submittedName>
</protein>
<evidence type="ECO:0000313" key="3">
    <source>
        <dbReference type="EMBL" id="CAA9578284.1"/>
    </source>
</evidence>
<organism evidence="3">
    <name type="scientific">uncultured Thermomicrobiales bacterium</name>
    <dbReference type="NCBI Taxonomy" id="1645740"/>
    <lineage>
        <taxon>Bacteria</taxon>
        <taxon>Pseudomonadati</taxon>
        <taxon>Thermomicrobiota</taxon>
        <taxon>Thermomicrobia</taxon>
        <taxon>Thermomicrobiales</taxon>
        <taxon>environmental samples</taxon>
    </lineage>
</organism>
<evidence type="ECO:0000256" key="2">
    <source>
        <dbReference type="SAM" id="Phobius"/>
    </source>
</evidence>
<accession>A0A6J4VHT3</accession>
<evidence type="ECO:0000256" key="1">
    <source>
        <dbReference type="SAM" id="MobiDB-lite"/>
    </source>
</evidence>
<feature type="compositionally biased region" description="Gly residues" evidence="1">
    <location>
        <begin position="405"/>
        <end position="420"/>
    </location>
</feature>
<feature type="transmembrane region" description="Helical" evidence="2">
    <location>
        <begin position="108"/>
        <end position="127"/>
    </location>
</feature>
<keyword evidence="2" id="KW-0472">Membrane</keyword>